<dbReference type="Proteomes" id="UP001153076">
    <property type="component" value="Unassembled WGS sequence"/>
</dbReference>
<accession>A0A9Q1JVP7</accession>
<sequence>MDGMLGNERAPLQDDQDCDYGHYRTSSSSQNLNVTPSSILTSILVKRVRINKDYKNYFNATVLGEVNTEHRGGEGYLVEDEFYPALHTLLTGRRYWGLTFQFQGRSSFMRAFCELWGLLTNTLHHGAREVAISLYDLERIGGFTKLIIFIMTSGLTIFTENTWFTSRTSKKEKVESRKRSPLCISHQE</sequence>
<evidence type="ECO:0000313" key="2">
    <source>
        <dbReference type="Proteomes" id="UP001153076"/>
    </source>
</evidence>
<evidence type="ECO:0000313" key="1">
    <source>
        <dbReference type="EMBL" id="KAJ8431944.1"/>
    </source>
</evidence>
<proteinExistence type="predicted"/>
<keyword evidence="2" id="KW-1185">Reference proteome</keyword>
<name>A0A9Q1JVP7_9CARY</name>
<organism evidence="1 2">
    <name type="scientific">Carnegiea gigantea</name>
    <dbReference type="NCBI Taxonomy" id="171969"/>
    <lineage>
        <taxon>Eukaryota</taxon>
        <taxon>Viridiplantae</taxon>
        <taxon>Streptophyta</taxon>
        <taxon>Embryophyta</taxon>
        <taxon>Tracheophyta</taxon>
        <taxon>Spermatophyta</taxon>
        <taxon>Magnoliopsida</taxon>
        <taxon>eudicotyledons</taxon>
        <taxon>Gunneridae</taxon>
        <taxon>Pentapetalae</taxon>
        <taxon>Caryophyllales</taxon>
        <taxon>Cactineae</taxon>
        <taxon>Cactaceae</taxon>
        <taxon>Cactoideae</taxon>
        <taxon>Echinocereeae</taxon>
        <taxon>Carnegiea</taxon>
    </lineage>
</organism>
<dbReference type="AlphaFoldDB" id="A0A9Q1JVP7"/>
<gene>
    <name evidence="1" type="ORF">Cgig2_000003</name>
</gene>
<reference evidence="1" key="1">
    <citation type="submission" date="2022-04" db="EMBL/GenBank/DDBJ databases">
        <title>Carnegiea gigantea Genome sequencing and assembly v2.</title>
        <authorList>
            <person name="Copetti D."/>
            <person name="Sanderson M.J."/>
            <person name="Burquez A."/>
            <person name="Wojciechowski M.F."/>
        </authorList>
    </citation>
    <scope>NUCLEOTIDE SEQUENCE</scope>
    <source>
        <strain evidence="1">SGP5-SGP5p</strain>
        <tissue evidence="1">Aerial part</tissue>
    </source>
</reference>
<comment type="caution">
    <text evidence="1">The sequence shown here is derived from an EMBL/GenBank/DDBJ whole genome shotgun (WGS) entry which is preliminary data.</text>
</comment>
<protein>
    <submittedName>
        <fullName evidence="1">Uncharacterized protein</fullName>
    </submittedName>
</protein>
<dbReference type="OrthoDB" id="1937804at2759"/>
<dbReference type="EMBL" id="JAKOGI010000651">
    <property type="protein sequence ID" value="KAJ8431944.1"/>
    <property type="molecule type" value="Genomic_DNA"/>
</dbReference>